<evidence type="ECO:0000256" key="1">
    <source>
        <dbReference type="ARBA" id="ARBA00008361"/>
    </source>
</evidence>
<dbReference type="GO" id="GO:0008757">
    <property type="term" value="F:S-adenosylmethionine-dependent methyltransferase activity"/>
    <property type="evidence" value="ECO:0007669"/>
    <property type="project" value="InterPro"/>
</dbReference>
<keyword evidence="3" id="KW-0808">Transferase</keyword>
<proteinExistence type="inferred from homology"/>
<keyword evidence="2" id="KW-0489">Methyltransferase</keyword>
<feature type="region of interest" description="Disordered" evidence="4">
    <location>
        <begin position="1"/>
        <end position="59"/>
    </location>
</feature>
<dbReference type="EMBL" id="HBEM01007592">
    <property type="protein sequence ID" value="CAD8439304.1"/>
    <property type="molecule type" value="Transcribed_RNA"/>
</dbReference>
<organism evidence="6">
    <name type="scientific">Amorphochlora amoebiformis</name>
    <dbReference type="NCBI Taxonomy" id="1561963"/>
    <lineage>
        <taxon>Eukaryota</taxon>
        <taxon>Sar</taxon>
        <taxon>Rhizaria</taxon>
        <taxon>Cercozoa</taxon>
        <taxon>Chlorarachniophyceae</taxon>
        <taxon>Amorphochlora</taxon>
    </lineage>
</organism>
<dbReference type="SUPFAM" id="SSF53335">
    <property type="entry name" value="S-adenosyl-L-methionine-dependent methyltransferases"/>
    <property type="match status" value="1"/>
</dbReference>
<evidence type="ECO:0000256" key="2">
    <source>
        <dbReference type="ARBA" id="ARBA00022603"/>
    </source>
</evidence>
<dbReference type="InterPro" id="IPR051419">
    <property type="entry name" value="Lys/N-term_MeTrsfase_sf"/>
</dbReference>
<feature type="domain" description="Methyltransferase type 11" evidence="5">
    <location>
        <begin position="106"/>
        <end position="213"/>
    </location>
</feature>
<dbReference type="Gene3D" id="3.40.50.150">
    <property type="entry name" value="Vaccinia Virus protein VP39"/>
    <property type="match status" value="1"/>
</dbReference>
<dbReference type="PANTHER" id="PTHR12176:SF79">
    <property type="entry name" value="METHYLTRANSFERASE TYPE 11 DOMAIN-CONTAINING PROTEIN"/>
    <property type="match status" value="1"/>
</dbReference>
<dbReference type="AlphaFoldDB" id="A0A7S0D0M1"/>
<sequence length="323" mass="36399">METKKSDLGPNKSDLSAEMTRKKEIKDLHEVEASDGVGSDRGEQTGGPGGSNIAERTEAGKRNIYHDPGYWDKRYEKTEGTFDWYTDYRSLKPYLEELVDEDSRILNIGCGNSNLPRDLALDGYGDVTSIDISKLCINRMKKRSSEAKESSVQSLKWVQMDASRLSFSEYSFDLVIDKGTLDALVCSNDMLPTIRKIISEAWRVLRTGGCLVVITYGSPNTRMPFFQQKGEGGHPLWSVKAIRVPYSPSALLIRRIRAMLKGKPLRTATREMFAKAMPEVKKDLESFHAAKDRGPEHNTFCYAYCCFKLAPKPKDIDDRSTTL</sequence>
<evidence type="ECO:0000259" key="5">
    <source>
        <dbReference type="Pfam" id="PF08241"/>
    </source>
</evidence>
<evidence type="ECO:0000256" key="4">
    <source>
        <dbReference type="SAM" id="MobiDB-lite"/>
    </source>
</evidence>
<dbReference type="CDD" id="cd02440">
    <property type="entry name" value="AdoMet_MTases"/>
    <property type="match status" value="1"/>
</dbReference>
<dbReference type="InterPro" id="IPR013216">
    <property type="entry name" value="Methyltransf_11"/>
</dbReference>
<dbReference type="Pfam" id="PF08241">
    <property type="entry name" value="Methyltransf_11"/>
    <property type="match status" value="1"/>
</dbReference>
<gene>
    <name evidence="6" type="ORF">LAMO00422_LOCUS5319</name>
</gene>
<dbReference type="PANTHER" id="PTHR12176">
    <property type="entry name" value="SAM-DEPENDENT METHYLTRANSFERASE SUPERFAMILY PROTEIN"/>
    <property type="match status" value="1"/>
</dbReference>
<evidence type="ECO:0000313" key="6">
    <source>
        <dbReference type="EMBL" id="CAD8439304.1"/>
    </source>
</evidence>
<feature type="compositionally biased region" description="Basic and acidic residues" evidence="4">
    <location>
        <begin position="19"/>
        <end position="43"/>
    </location>
</feature>
<name>A0A7S0D0M1_9EUKA</name>
<comment type="similarity">
    <text evidence="1">Belongs to the methyltransferase superfamily.</text>
</comment>
<accession>A0A7S0D0M1</accession>
<dbReference type="GO" id="GO:0032259">
    <property type="term" value="P:methylation"/>
    <property type="evidence" value="ECO:0007669"/>
    <property type="project" value="UniProtKB-KW"/>
</dbReference>
<reference evidence="6" key="1">
    <citation type="submission" date="2021-01" db="EMBL/GenBank/DDBJ databases">
        <authorList>
            <person name="Corre E."/>
            <person name="Pelletier E."/>
            <person name="Niang G."/>
            <person name="Scheremetjew M."/>
            <person name="Finn R."/>
            <person name="Kale V."/>
            <person name="Holt S."/>
            <person name="Cochrane G."/>
            <person name="Meng A."/>
            <person name="Brown T."/>
            <person name="Cohen L."/>
        </authorList>
    </citation>
    <scope>NUCLEOTIDE SEQUENCE</scope>
    <source>
        <strain evidence="6">CCMP2058</strain>
    </source>
</reference>
<protein>
    <recommendedName>
        <fullName evidence="5">Methyltransferase type 11 domain-containing protein</fullName>
    </recommendedName>
</protein>
<evidence type="ECO:0000256" key="3">
    <source>
        <dbReference type="ARBA" id="ARBA00022679"/>
    </source>
</evidence>
<dbReference type="InterPro" id="IPR029063">
    <property type="entry name" value="SAM-dependent_MTases_sf"/>
</dbReference>